<keyword evidence="4" id="KW-0233">DNA recombination</keyword>
<dbReference type="SUPFAM" id="SSF46689">
    <property type="entry name" value="Homeodomain-like"/>
    <property type="match status" value="1"/>
</dbReference>
<dbReference type="InterPro" id="IPR006120">
    <property type="entry name" value="Resolvase_HTH_dom"/>
</dbReference>
<keyword evidence="2" id="KW-0229">DNA integration</keyword>
<feature type="active site" description="O-(5'-phospho-DNA)-serine intermediate" evidence="5 6">
    <location>
        <position position="11"/>
    </location>
</feature>
<gene>
    <name evidence="8" type="ORF">BX591_112158</name>
</gene>
<dbReference type="GO" id="GO:0015074">
    <property type="term" value="P:DNA integration"/>
    <property type="evidence" value="ECO:0007669"/>
    <property type="project" value="UniProtKB-KW"/>
</dbReference>
<feature type="domain" description="Resolvase/invertase-type recombinase catalytic" evidence="7">
    <location>
        <begin position="3"/>
        <end position="143"/>
    </location>
</feature>
<dbReference type="GO" id="GO:0003677">
    <property type="term" value="F:DNA binding"/>
    <property type="evidence" value="ECO:0007669"/>
    <property type="project" value="UniProtKB-KW"/>
</dbReference>
<evidence type="ECO:0000256" key="6">
    <source>
        <dbReference type="PROSITE-ProRule" id="PRU10137"/>
    </source>
</evidence>
<dbReference type="InterPro" id="IPR009057">
    <property type="entry name" value="Homeodomain-like_sf"/>
</dbReference>
<accession>A0A329C0E1</accession>
<dbReference type="Pfam" id="PF00239">
    <property type="entry name" value="Resolvase"/>
    <property type="match status" value="1"/>
</dbReference>
<dbReference type="Proteomes" id="UP000248918">
    <property type="component" value="Unassembled WGS sequence"/>
</dbReference>
<evidence type="ECO:0000256" key="5">
    <source>
        <dbReference type="PIRSR" id="PIRSR606118-50"/>
    </source>
</evidence>
<proteinExistence type="inferred from homology"/>
<evidence type="ECO:0000256" key="4">
    <source>
        <dbReference type="ARBA" id="ARBA00023172"/>
    </source>
</evidence>
<dbReference type="Gene3D" id="1.10.10.60">
    <property type="entry name" value="Homeodomain-like"/>
    <property type="match status" value="1"/>
</dbReference>
<dbReference type="PANTHER" id="PTHR30461">
    <property type="entry name" value="DNA-INVERTASE FROM LAMBDOID PROPHAGE"/>
    <property type="match status" value="1"/>
</dbReference>
<dbReference type="InterPro" id="IPR050639">
    <property type="entry name" value="SSR_resolvase"/>
</dbReference>
<dbReference type="SMART" id="SM00857">
    <property type="entry name" value="Resolvase"/>
    <property type="match status" value="1"/>
</dbReference>
<dbReference type="Gene3D" id="3.40.50.1390">
    <property type="entry name" value="Resolvase, N-terminal catalytic domain"/>
    <property type="match status" value="1"/>
</dbReference>
<dbReference type="GO" id="GO:0000150">
    <property type="term" value="F:DNA strand exchange activity"/>
    <property type="evidence" value="ECO:0007669"/>
    <property type="project" value="InterPro"/>
</dbReference>
<protein>
    <submittedName>
        <fullName evidence="8">Putative DNA-invertase from lambdoid prophage Rac</fullName>
    </submittedName>
</protein>
<organism evidence="8 9">
    <name type="scientific">Paraburkholderia bryophila</name>
    <dbReference type="NCBI Taxonomy" id="420952"/>
    <lineage>
        <taxon>Bacteria</taxon>
        <taxon>Pseudomonadati</taxon>
        <taxon>Pseudomonadota</taxon>
        <taxon>Betaproteobacteria</taxon>
        <taxon>Burkholderiales</taxon>
        <taxon>Burkholderiaceae</taxon>
        <taxon>Paraburkholderia</taxon>
    </lineage>
</organism>
<name>A0A329C0E1_9BURK</name>
<evidence type="ECO:0000256" key="3">
    <source>
        <dbReference type="ARBA" id="ARBA00023125"/>
    </source>
</evidence>
<dbReference type="EMBL" id="QLTK01000012">
    <property type="protein sequence ID" value="RAS27948.1"/>
    <property type="molecule type" value="Genomic_DNA"/>
</dbReference>
<dbReference type="PROSITE" id="PS51736">
    <property type="entry name" value="RECOMBINASES_3"/>
    <property type="match status" value="1"/>
</dbReference>
<sequence length="240" mass="25921">MTRLFAYLRVSTADQTTENQIQEITSAGFTVTPQRVVAETISGSVPAFERKGFAKLVDRLEHADVLVVTRLDRLGRNAMDVRATVERLDAIGVRVHCLALGGVDLTSAAGKMTMGVISAVAEFERDLLIERTQAGLRRAKSEGKTFGRPSALTEAQRATVIEQLNAGVSVAQIAREMRTSRQTIMRVRAGLSVASADLNASVGTARLAEEKESVEQGRLGPDGVPCALIDWSDRRKSRGA</sequence>
<dbReference type="AlphaFoldDB" id="A0A329C0E1"/>
<dbReference type="InterPro" id="IPR006118">
    <property type="entry name" value="Recombinase_CS"/>
</dbReference>
<evidence type="ECO:0000259" key="7">
    <source>
        <dbReference type="PROSITE" id="PS51736"/>
    </source>
</evidence>
<dbReference type="InterPro" id="IPR006119">
    <property type="entry name" value="Resolv_N"/>
</dbReference>
<evidence type="ECO:0000256" key="2">
    <source>
        <dbReference type="ARBA" id="ARBA00022908"/>
    </source>
</evidence>
<evidence type="ECO:0000313" key="9">
    <source>
        <dbReference type="Proteomes" id="UP000248918"/>
    </source>
</evidence>
<comment type="similarity">
    <text evidence="1">Belongs to the site-specific recombinase resolvase family.</text>
</comment>
<dbReference type="CDD" id="cd03768">
    <property type="entry name" value="SR_ResInv"/>
    <property type="match status" value="1"/>
</dbReference>
<comment type="caution">
    <text evidence="8">The sequence shown here is derived from an EMBL/GenBank/DDBJ whole genome shotgun (WGS) entry which is preliminary data.</text>
</comment>
<dbReference type="InterPro" id="IPR036162">
    <property type="entry name" value="Resolvase-like_N_sf"/>
</dbReference>
<evidence type="ECO:0000313" key="8">
    <source>
        <dbReference type="EMBL" id="RAS27948.1"/>
    </source>
</evidence>
<dbReference type="SUPFAM" id="SSF53041">
    <property type="entry name" value="Resolvase-like"/>
    <property type="match status" value="1"/>
</dbReference>
<dbReference type="Pfam" id="PF02796">
    <property type="entry name" value="HTH_7"/>
    <property type="match status" value="1"/>
</dbReference>
<dbReference type="OrthoDB" id="8585334at2"/>
<reference evidence="8 9" key="1">
    <citation type="submission" date="2018-06" db="EMBL/GenBank/DDBJ databases">
        <title>Genomic Encyclopedia of Type Strains, Phase III (KMG-III): the genomes of soil and plant-associated and newly described type strains.</title>
        <authorList>
            <person name="Whitman W."/>
        </authorList>
    </citation>
    <scope>NUCLEOTIDE SEQUENCE [LARGE SCALE GENOMIC DNA]</scope>
    <source>
        <strain evidence="8 9">LMG 23644</strain>
    </source>
</reference>
<dbReference type="CDD" id="cd00569">
    <property type="entry name" value="HTH_Hin_like"/>
    <property type="match status" value="1"/>
</dbReference>
<dbReference type="PROSITE" id="PS00397">
    <property type="entry name" value="RECOMBINASES_1"/>
    <property type="match status" value="1"/>
</dbReference>
<evidence type="ECO:0000256" key="1">
    <source>
        <dbReference type="ARBA" id="ARBA00009913"/>
    </source>
</evidence>
<keyword evidence="3" id="KW-0238">DNA-binding</keyword>
<dbReference type="PANTHER" id="PTHR30461:SF2">
    <property type="entry name" value="SERINE RECOMBINASE PINE-RELATED"/>
    <property type="match status" value="1"/>
</dbReference>